<keyword evidence="1" id="KW-0472">Membrane</keyword>
<dbReference type="InterPro" id="IPR014710">
    <property type="entry name" value="RmlC-like_jellyroll"/>
</dbReference>
<evidence type="ECO:0000313" key="4">
    <source>
        <dbReference type="Proteomes" id="UP000274429"/>
    </source>
</evidence>
<dbReference type="STRING" id="6205.A0A0R3WQY0"/>
<dbReference type="Gene3D" id="2.60.120.10">
    <property type="entry name" value="Jelly Rolls"/>
    <property type="match status" value="1"/>
</dbReference>
<dbReference type="EMBL" id="UYWX01001994">
    <property type="protein sequence ID" value="VDM22061.1"/>
    <property type="molecule type" value="Genomic_DNA"/>
</dbReference>
<evidence type="ECO:0000259" key="2">
    <source>
        <dbReference type="PROSITE" id="PS50042"/>
    </source>
</evidence>
<accession>A0A0R3WQY0</accession>
<dbReference type="OrthoDB" id="421051at2759"/>
<feature type="transmembrane region" description="Helical" evidence="1">
    <location>
        <begin position="67"/>
        <end position="89"/>
    </location>
</feature>
<name>A0A0R3WQY0_HYDTA</name>
<evidence type="ECO:0000256" key="1">
    <source>
        <dbReference type="SAM" id="Phobius"/>
    </source>
</evidence>
<keyword evidence="1" id="KW-0812">Transmembrane</keyword>
<reference evidence="3 4" key="2">
    <citation type="submission" date="2018-11" db="EMBL/GenBank/DDBJ databases">
        <authorList>
            <consortium name="Pathogen Informatics"/>
        </authorList>
    </citation>
    <scope>NUCLEOTIDE SEQUENCE [LARGE SCALE GENOMIC DNA]</scope>
</reference>
<protein>
    <submittedName>
        <fullName evidence="5">Cyclic nucleotide-binding domain-containing protein</fullName>
    </submittedName>
</protein>
<dbReference type="CDD" id="cd00038">
    <property type="entry name" value="CAP_ED"/>
    <property type="match status" value="1"/>
</dbReference>
<dbReference type="InterPro" id="IPR000595">
    <property type="entry name" value="cNMP-bd_dom"/>
</dbReference>
<dbReference type="AlphaFoldDB" id="A0A0R3WQY0"/>
<feature type="domain" description="Cyclic nucleotide-binding" evidence="2">
    <location>
        <begin position="194"/>
        <end position="305"/>
    </location>
</feature>
<sequence length="406" mass="46022">MAVCVVFSRLMPILITLILLTKGTINELSASEADCLSDSSCFSSYLTDEPFDSVNGGTDSSDLLSKLILSTLLLFIVSPLIAIVIWKLVQRLRHKVPFRHENKSTRFRFRNRDKIRYYAIRLSRNFNAIASKSRDEQRKLIIGYVKRLFSGDSEGRNPLLKQRNLPKSFVEPESGDESGDMPEDLKLMVNHVRILSYLGRDVVQALSSVISTIELPVKGYLYRDGDPEDKIYVVKSGRLDLKVTDKQFAQTSTLLQDGFTTAIHEVTPGGNPYSLLAIVDLMNNHKPRYHNIEAVAVTPCKVICLAISDLIKVCREYPPANLRLAQMIIIRLHRVTFAALHNFFGLDRELFSQGPQTFLKDSAVELFLRRLGEGNENASNSDCRCCFYPPTPWVYRFPLPLHIFFG</sequence>
<dbReference type="PROSITE" id="PS50042">
    <property type="entry name" value="CNMP_BINDING_3"/>
    <property type="match status" value="1"/>
</dbReference>
<keyword evidence="1" id="KW-1133">Transmembrane helix</keyword>
<gene>
    <name evidence="3" type="ORF">TTAC_LOCUS3155</name>
</gene>
<evidence type="ECO:0000313" key="5">
    <source>
        <dbReference type="WBParaSite" id="TTAC_0000317001-mRNA-1"/>
    </source>
</evidence>
<dbReference type="SUPFAM" id="SSF51206">
    <property type="entry name" value="cAMP-binding domain-like"/>
    <property type="match status" value="1"/>
</dbReference>
<dbReference type="InterPro" id="IPR018490">
    <property type="entry name" value="cNMP-bd_dom_sf"/>
</dbReference>
<evidence type="ECO:0000313" key="3">
    <source>
        <dbReference type="EMBL" id="VDM22061.1"/>
    </source>
</evidence>
<keyword evidence="4" id="KW-1185">Reference proteome</keyword>
<reference evidence="5" key="1">
    <citation type="submission" date="2017-02" db="UniProtKB">
        <authorList>
            <consortium name="WormBaseParasite"/>
        </authorList>
    </citation>
    <scope>IDENTIFICATION</scope>
</reference>
<dbReference type="WBParaSite" id="TTAC_0000317001-mRNA-1">
    <property type="protein sequence ID" value="TTAC_0000317001-mRNA-1"/>
    <property type="gene ID" value="TTAC_0000317001"/>
</dbReference>
<dbReference type="Proteomes" id="UP000274429">
    <property type="component" value="Unassembled WGS sequence"/>
</dbReference>
<proteinExistence type="predicted"/>
<organism evidence="5">
    <name type="scientific">Hydatigena taeniaeformis</name>
    <name type="common">Feline tapeworm</name>
    <name type="synonym">Taenia taeniaeformis</name>
    <dbReference type="NCBI Taxonomy" id="6205"/>
    <lineage>
        <taxon>Eukaryota</taxon>
        <taxon>Metazoa</taxon>
        <taxon>Spiralia</taxon>
        <taxon>Lophotrochozoa</taxon>
        <taxon>Platyhelminthes</taxon>
        <taxon>Cestoda</taxon>
        <taxon>Eucestoda</taxon>
        <taxon>Cyclophyllidea</taxon>
        <taxon>Taeniidae</taxon>
        <taxon>Hydatigera</taxon>
    </lineage>
</organism>